<evidence type="ECO:0000313" key="5">
    <source>
        <dbReference type="Proteomes" id="UP001596119"/>
    </source>
</evidence>
<keyword evidence="1 2" id="KW-0238">DNA-binding</keyword>
<dbReference type="InterPro" id="IPR009057">
    <property type="entry name" value="Homeodomain-like_sf"/>
</dbReference>
<dbReference type="InterPro" id="IPR050109">
    <property type="entry name" value="HTH-type_TetR-like_transc_reg"/>
</dbReference>
<dbReference type="PANTHER" id="PTHR30055">
    <property type="entry name" value="HTH-TYPE TRANSCRIPTIONAL REGULATOR RUTR"/>
    <property type="match status" value="1"/>
</dbReference>
<dbReference type="PRINTS" id="PR00455">
    <property type="entry name" value="HTHTETR"/>
</dbReference>
<accession>A0ABW1I1N3</accession>
<proteinExistence type="predicted"/>
<sequence length="222" mass="23967">MSDSPKDESAGSATAEYLRSGLHPLHPLPPTESDARRRLLVAARDCFAEDGYQGTSTRMIAGRAGMSPAAMYIHYPSKQAVLLKLCLLGHAAAFEALRHGAELGNDPRSRLKGAVYAFAFWHAESPMLGRVVQWEVASLEPVNFELVATQRRTIEAYVRGILDQGAQHGAFSVMDLHLTTVGILSLCIDLARWVPLRPASSPSSIAATYAALAERMVSASPP</sequence>
<name>A0ABW1I1N3_9PSEU</name>
<evidence type="ECO:0000256" key="1">
    <source>
        <dbReference type="ARBA" id="ARBA00023125"/>
    </source>
</evidence>
<evidence type="ECO:0000256" key="2">
    <source>
        <dbReference type="PROSITE-ProRule" id="PRU00335"/>
    </source>
</evidence>
<dbReference type="PROSITE" id="PS50977">
    <property type="entry name" value="HTH_TETR_2"/>
    <property type="match status" value="1"/>
</dbReference>
<organism evidence="4 5">
    <name type="scientific">Pseudonocardia lutea</name>
    <dbReference type="NCBI Taxonomy" id="2172015"/>
    <lineage>
        <taxon>Bacteria</taxon>
        <taxon>Bacillati</taxon>
        <taxon>Actinomycetota</taxon>
        <taxon>Actinomycetes</taxon>
        <taxon>Pseudonocardiales</taxon>
        <taxon>Pseudonocardiaceae</taxon>
        <taxon>Pseudonocardia</taxon>
    </lineage>
</organism>
<dbReference type="Pfam" id="PF00440">
    <property type="entry name" value="TetR_N"/>
    <property type="match status" value="1"/>
</dbReference>
<protein>
    <submittedName>
        <fullName evidence="4">TetR/AcrR family transcriptional regulator</fullName>
    </submittedName>
</protein>
<dbReference type="RefSeq" id="WP_379564463.1">
    <property type="nucleotide sequence ID" value="NZ_JBHSQK010000007.1"/>
</dbReference>
<dbReference type="Proteomes" id="UP001596119">
    <property type="component" value="Unassembled WGS sequence"/>
</dbReference>
<dbReference type="SUPFAM" id="SSF48498">
    <property type="entry name" value="Tetracyclin repressor-like, C-terminal domain"/>
    <property type="match status" value="1"/>
</dbReference>
<comment type="caution">
    <text evidence="4">The sequence shown here is derived from an EMBL/GenBank/DDBJ whole genome shotgun (WGS) entry which is preliminary data.</text>
</comment>
<dbReference type="SUPFAM" id="SSF46689">
    <property type="entry name" value="Homeodomain-like"/>
    <property type="match status" value="1"/>
</dbReference>
<reference evidence="5" key="1">
    <citation type="journal article" date="2019" name="Int. J. Syst. Evol. Microbiol.">
        <title>The Global Catalogue of Microorganisms (GCM) 10K type strain sequencing project: providing services to taxonomists for standard genome sequencing and annotation.</title>
        <authorList>
            <consortium name="The Broad Institute Genomics Platform"/>
            <consortium name="The Broad Institute Genome Sequencing Center for Infectious Disease"/>
            <person name="Wu L."/>
            <person name="Ma J."/>
        </authorList>
    </citation>
    <scope>NUCLEOTIDE SEQUENCE [LARGE SCALE GENOMIC DNA]</scope>
    <source>
        <strain evidence="5">CGMCC 4.7397</strain>
    </source>
</reference>
<dbReference type="Pfam" id="PF17932">
    <property type="entry name" value="TetR_C_24"/>
    <property type="match status" value="1"/>
</dbReference>
<feature type="DNA-binding region" description="H-T-H motif" evidence="2">
    <location>
        <begin position="56"/>
        <end position="75"/>
    </location>
</feature>
<evidence type="ECO:0000313" key="4">
    <source>
        <dbReference type="EMBL" id="MFC5947528.1"/>
    </source>
</evidence>
<evidence type="ECO:0000259" key="3">
    <source>
        <dbReference type="PROSITE" id="PS50977"/>
    </source>
</evidence>
<dbReference type="PANTHER" id="PTHR30055:SF200">
    <property type="entry name" value="HTH-TYPE TRANSCRIPTIONAL REPRESSOR BDCR"/>
    <property type="match status" value="1"/>
</dbReference>
<dbReference type="EMBL" id="JBHSQK010000007">
    <property type="protein sequence ID" value="MFC5947528.1"/>
    <property type="molecule type" value="Genomic_DNA"/>
</dbReference>
<dbReference type="InterPro" id="IPR041490">
    <property type="entry name" value="KstR2_TetR_C"/>
</dbReference>
<keyword evidence="5" id="KW-1185">Reference proteome</keyword>
<dbReference type="Gene3D" id="1.10.357.10">
    <property type="entry name" value="Tetracycline Repressor, domain 2"/>
    <property type="match status" value="1"/>
</dbReference>
<dbReference type="InterPro" id="IPR036271">
    <property type="entry name" value="Tet_transcr_reg_TetR-rel_C_sf"/>
</dbReference>
<gene>
    <name evidence="4" type="ORF">ACFQH9_04470</name>
</gene>
<feature type="domain" description="HTH tetR-type" evidence="3">
    <location>
        <begin position="33"/>
        <end position="93"/>
    </location>
</feature>
<dbReference type="InterPro" id="IPR001647">
    <property type="entry name" value="HTH_TetR"/>
</dbReference>